<feature type="transmembrane region" description="Helical" evidence="7">
    <location>
        <begin position="322"/>
        <end position="348"/>
    </location>
</feature>
<evidence type="ECO:0000259" key="8">
    <source>
        <dbReference type="Pfam" id="PF02687"/>
    </source>
</evidence>
<evidence type="ECO:0000256" key="7">
    <source>
        <dbReference type="SAM" id="Phobius"/>
    </source>
</evidence>
<reference evidence="9 10" key="1">
    <citation type="submission" date="2024-09" db="EMBL/GenBank/DDBJ databases">
        <authorList>
            <person name="Sun Q."/>
            <person name="Mori K."/>
        </authorList>
    </citation>
    <scope>NUCLEOTIDE SEQUENCE [LARGE SCALE GENOMIC DNA]</scope>
    <source>
        <strain evidence="9 10">TISTR 2452</strain>
    </source>
</reference>
<evidence type="ECO:0000256" key="2">
    <source>
        <dbReference type="ARBA" id="ARBA00022475"/>
    </source>
</evidence>
<feature type="transmembrane region" description="Helical" evidence="7">
    <location>
        <begin position="785"/>
        <end position="807"/>
    </location>
</feature>
<feature type="domain" description="ABC3 transporter permease C-terminal" evidence="8">
    <location>
        <begin position="788"/>
        <end position="893"/>
    </location>
</feature>
<keyword evidence="2" id="KW-1003">Cell membrane</keyword>
<evidence type="ECO:0000313" key="10">
    <source>
        <dbReference type="Proteomes" id="UP001589747"/>
    </source>
</evidence>
<evidence type="ECO:0000313" key="9">
    <source>
        <dbReference type="EMBL" id="MFB9328355.1"/>
    </source>
</evidence>
<feature type="transmembrane region" description="Helical" evidence="7">
    <location>
        <begin position="509"/>
        <end position="532"/>
    </location>
</feature>
<accession>A0ABV5KT00</accession>
<evidence type="ECO:0000256" key="6">
    <source>
        <dbReference type="ARBA" id="ARBA00038076"/>
    </source>
</evidence>
<organism evidence="9 10">
    <name type="scientific">Paenibacillus aurantiacus</name>
    <dbReference type="NCBI Taxonomy" id="1936118"/>
    <lineage>
        <taxon>Bacteria</taxon>
        <taxon>Bacillati</taxon>
        <taxon>Bacillota</taxon>
        <taxon>Bacilli</taxon>
        <taxon>Bacillales</taxon>
        <taxon>Paenibacillaceae</taxon>
        <taxon>Paenibacillus</taxon>
    </lineage>
</organism>
<keyword evidence="4 7" id="KW-1133">Transmembrane helix</keyword>
<proteinExistence type="inferred from homology"/>
<evidence type="ECO:0000256" key="4">
    <source>
        <dbReference type="ARBA" id="ARBA00022989"/>
    </source>
</evidence>
<feature type="transmembrane region" description="Helical" evidence="7">
    <location>
        <begin position="875"/>
        <end position="896"/>
    </location>
</feature>
<name>A0ABV5KT00_9BACL</name>
<feature type="transmembrane region" description="Helical" evidence="7">
    <location>
        <begin position="422"/>
        <end position="440"/>
    </location>
</feature>
<dbReference type="PANTHER" id="PTHR30572:SF4">
    <property type="entry name" value="ABC TRANSPORTER PERMEASE YTRF"/>
    <property type="match status" value="1"/>
</dbReference>
<protein>
    <submittedName>
        <fullName evidence="9">ABC transporter permease</fullName>
    </submittedName>
</protein>
<evidence type="ECO:0000256" key="3">
    <source>
        <dbReference type="ARBA" id="ARBA00022692"/>
    </source>
</evidence>
<feature type="transmembrane region" description="Helical" evidence="7">
    <location>
        <begin position="828"/>
        <end position="850"/>
    </location>
</feature>
<comment type="caution">
    <text evidence="9">The sequence shown here is derived from an EMBL/GenBank/DDBJ whole genome shotgun (WGS) entry which is preliminary data.</text>
</comment>
<feature type="domain" description="ABC3 transporter permease C-terminal" evidence="8">
    <location>
        <begin position="275"/>
        <end position="401"/>
    </location>
</feature>
<keyword evidence="3 7" id="KW-0812">Transmembrane</keyword>
<comment type="similarity">
    <text evidence="6">Belongs to the ABC-4 integral membrane protein family.</text>
</comment>
<gene>
    <name evidence="9" type="ORF">ACFFSY_20690</name>
</gene>
<dbReference type="Proteomes" id="UP001589747">
    <property type="component" value="Unassembled WGS sequence"/>
</dbReference>
<keyword evidence="5 7" id="KW-0472">Membrane</keyword>
<feature type="transmembrane region" description="Helical" evidence="7">
    <location>
        <begin position="21"/>
        <end position="41"/>
    </location>
</feature>
<sequence>MIRSPLVWRMAWQNIAKQLRQTLLTLAAGSIGAMLITVSFLNYASVRQSGDDWIAAHLGPIDMVLEPAADNMDSFRTAELEDLLKLYLERGAPYRFLPVISRQLSVAASEQTEAGKPLLRNVQMLAFDETQARQFDPDYESDGILKDDEAYIDPQMADALGIEAGDAVWVTSADGAKRPFSVRGTPVASGLNGYLGPDGTSSGTIVVSLKAAEQLTGITKGSSALFVTNTIEQPSNVGMMKYEEQAPFKSTNVKFEAEQKLSGLDVTLMLSMVCGAAVLASFVLLRQILLMMGEARWELYGVWRAIGLSRAHIRSVFAAEALLISALGVCIGVGAGIGASFGIIRLFYGAHAEELMLLSGFRLPIEAHVPVVGIAALFAGILFFQGLVVLSAGRKAAKLNIVEALRGVPGSKRREGRKLRSLLAVAASLVMMALHVYQAWFWNTLPSGRSLLVVLLGWLAACLGAVYLALRLLSLASPMLANVMCKIRVPRVSVLLATKYPARHAGRTFTIALLFALIMMVVTFTVSLGSLIQTNSDPSRTNQTMLGYPGFAGYRTAEERDQILAAAKRNGTARELVTRMTVVEPYMLRLDAQWSQSFVPVTAELLQAGGLKLTERAPEFASDKAVWEAVRNGGDYIVLPASYRVGASESTFAAPAGRVKAGESITLRFFKGDALVAPDEKPLSQREFIVAGFAANNSDSKVQTDYLFQTTYVSPLVHEQLREYGYRWSNQHYHGFVLLGLKPKDAKEANALIEALADVGVTSVQIPYLKNAAEQLMNDQILRGFIGFTSFSALIGLIGLSVIQYRAVQERSREISMLRCVGLVRAQIGWLFLLEGAFIGVTGLLTGWLIGSSGTYGFMRILSADVRAGDEPVPIHYPADMLVPIMAILLLAAILINRGPAGKALRLAPAEAMRSVQN</sequence>
<dbReference type="RefSeq" id="WP_377497568.1">
    <property type="nucleotide sequence ID" value="NZ_JBHMDO010000033.1"/>
</dbReference>
<dbReference type="InterPro" id="IPR050250">
    <property type="entry name" value="Macrolide_Exporter_MacB"/>
</dbReference>
<dbReference type="Pfam" id="PF02687">
    <property type="entry name" value="FtsX"/>
    <property type="match status" value="2"/>
</dbReference>
<dbReference type="EMBL" id="JBHMDO010000033">
    <property type="protein sequence ID" value="MFB9328355.1"/>
    <property type="molecule type" value="Genomic_DNA"/>
</dbReference>
<evidence type="ECO:0000256" key="1">
    <source>
        <dbReference type="ARBA" id="ARBA00004651"/>
    </source>
</evidence>
<evidence type="ECO:0000256" key="5">
    <source>
        <dbReference type="ARBA" id="ARBA00023136"/>
    </source>
</evidence>
<feature type="transmembrane region" description="Helical" evidence="7">
    <location>
        <begin position="266"/>
        <end position="285"/>
    </location>
</feature>
<dbReference type="InterPro" id="IPR003838">
    <property type="entry name" value="ABC3_permease_C"/>
</dbReference>
<comment type="subcellular location">
    <subcellularLocation>
        <location evidence="1">Cell membrane</location>
        <topology evidence="1">Multi-pass membrane protein</topology>
    </subcellularLocation>
</comment>
<dbReference type="PANTHER" id="PTHR30572">
    <property type="entry name" value="MEMBRANE COMPONENT OF TRANSPORTER-RELATED"/>
    <property type="match status" value="1"/>
</dbReference>
<feature type="transmembrane region" description="Helical" evidence="7">
    <location>
        <begin position="368"/>
        <end position="390"/>
    </location>
</feature>
<feature type="transmembrane region" description="Helical" evidence="7">
    <location>
        <begin position="452"/>
        <end position="470"/>
    </location>
</feature>
<keyword evidence="10" id="KW-1185">Reference proteome</keyword>